<dbReference type="InterPro" id="IPR051801">
    <property type="entry name" value="GH28_Enzymes"/>
</dbReference>
<feature type="region of interest" description="Disordered" evidence="5">
    <location>
        <begin position="566"/>
        <end position="589"/>
    </location>
</feature>
<dbReference type="Proteomes" id="UP000430222">
    <property type="component" value="Unassembled WGS sequence"/>
</dbReference>
<dbReference type="RefSeq" id="WP_154620492.1">
    <property type="nucleotide sequence ID" value="NZ_VUNL01000005.1"/>
</dbReference>
<dbReference type="InterPro" id="IPR000743">
    <property type="entry name" value="Glyco_hydro_28"/>
</dbReference>
<evidence type="ECO:0000256" key="5">
    <source>
        <dbReference type="SAM" id="MobiDB-lite"/>
    </source>
</evidence>
<dbReference type="Pfam" id="PF12708">
    <property type="entry name" value="Pect-lyase_RHGA_epim"/>
    <property type="match status" value="1"/>
</dbReference>
<dbReference type="InterPro" id="IPR024535">
    <property type="entry name" value="RHGA/B-epi-like_pectate_lyase"/>
</dbReference>
<name>A0A6I2UZT7_9FIRM</name>
<dbReference type="CDD" id="cd00063">
    <property type="entry name" value="FN3"/>
    <property type="match status" value="1"/>
</dbReference>
<dbReference type="Pfam" id="PF00041">
    <property type="entry name" value="fn3"/>
    <property type="match status" value="1"/>
</dbReference>
<dbReference type="InterPro" id="IPR036116">
    <property type="entry name" value="FN3_sf"/>
</dbReference>
<dbReference type="GO" id="GO:0005975">
    <property type="term" value="P:carbohydrate metabolic process"/>
    <property type="evidence" value="ECO:0007669"/>
    <property type="project" value="InterPro"/>
</dbReference>
<dbReference type="InterPro" id="IPR012334">
    <property type="entry name" value="Pectin_lyas_fold"/>
</dbReference>
<dbReference type="SMART" id="SM00710">
    <property type="entry name" value="PbH1"/>
    <property type="match status" value="5"/>
</dbReference>
<dbReference type="InterPro" id="IPR011050">
    <property type="entry name" value="Pectin_lyase_fold/virulence"/>
</dbReference>
<dbReference type="PANTHER" id="PTHR31339">
    <property type="entry name" value="PECTIN LYASE-RELATED"/>
    <property type="match status" value="1"/>
</dbReference>
<dbReference type="Gene3D" id="2.160.20.10">
    <property type="entry name" value="Single-stranded right-handed beta-helix, Pectin lyase-like"/>
    <property type="match status" value="1"/>
</dbReference>
<evidence type="ECO:0000313" key="9">
    <source>
        <dbReference type="Proteomes" id="UP000430222"/>
    </source>
</evidence>
<keyword evidence="2 4" id="KW-0378">Hydrolase</keyword>
<feature type="domain" description="Fibronectin type-III" evidence="7">
    <location>
        <begin position="30"/>
        <end position="142"/>
    </location>
</feature>
<gene>
    <name evidence="8" type="ORF">FYJ78_05945</name>
</gene>
<reference evidence="8 9" key="1">
    <citation type="submission" date="2019-08" db="EMBL/GenBank/DDBJ databases">
        <title>In-depth cultivation of the pig gut microbiome towards novel bacterial diversity and tailored functional studies.</title>
        <authorList>
            <person name="Wylensek D."/>
            <person name="Hitch T.C.A."/>
            <person name="Clavel T."/>
        </authorList>
    </citation>
    <scope>NUCLEOTIDE SEQUENCE [LARGE SCALE GENOMIC DNA]</scope>
    <source>
        <strain evidence="9">WCA-380-WT-3B3</strain>
    </source>
</reference>
<evidence type="ECO:0000256" key="3">
    <source>
        <dbReference type="ARBA" id="ARBA00023295"/>
    </source>
</evidence>
<dbReference type="EMBL" id="VUNL01000005">
    <property type="protein sequence ID" value="MSV24732.1"/>
    <property type="molecule type" value="Genomic_DNA"/>
</dbReference>
<dbReference type="InterPro" id="IPR006626">
    <property type="entry name" value="PbH1"/>
</dbReference>
<dbReference type="InterPro" id="IPR003961">
    <property type="entry name" value="FN3_dom"/>
</dbReference>
<protein>
    <submittedName>
        <fullName evidence="8">Glycoside hydrolase family 28 protein</fullName>
    </submittedName>
</protein>
<keyword evidence="6" id="KW-0732">Signal</keyword>
<dbReference type="InterPro" id="IPR013783">
    <property type="entry name" value="Ig-like_fold"/>
</dbReference>
<evidence type="ECO:0000256" key="2">
    <source>
        <dbReference type="ARBA" id="ARBA00022801"/>
    </source>
</evidence>
<dbReference type="GO" id="GO:0004650">
    <property type="term" value="F:polygalacturonase activity"/>
    <property type="evidence" value="ECO:0007669"/>
    <property type="project" value="InterPro"/>
</dbReference>
<comment type="caution">
    <text evidence="8">The sequence shown here is derived from an EMBL/GenBank/DDBJ whole genome shotgun (WGS) entry which is preliminary data.</text>
</comment>
<evidence type="ECO:0000256" key="1">
    <source>
        <dbReference type="ARBA" id="ARBA00008834"/>
    </source>
</evidence>
<sequence length="589" mass="63923">MQFTSMKKSLALASLIALAVSGSVFAAPAAPTGLQVPSLSTTTDGTTLIWERPAKTKDIIAYNVYMDGKLIQRTDEDFSSLAKREIQDFYAKTPKAQRITNHIYRVRGLQPGSKHTFVVRALDKNGDESADSNALSVTTQKQSGAVVNITKYGAVDDGKTLNTAAIQRAIRACPEGGTVVVPAGVYKTGSIWLKSNMTLEIQKGATLLGSEDAASYPYHYKLYPYLSDERYYALINAKPGPDGKRLQNIRIVGEGTIDGNGWKKGPDGNYLYRAKGKNKDGTLKKNHVLNIGILAANQVRSLEENEKLDENKAYPRRSSLILLQGVDKVYVTGVTMRNPANHGFIAQHCNDVVIENAQFRTYNCNNGDGIEFGHGSGLKVMDNVFDTGDDCVNFAAGQGALGAKDHPTENIWIFNNSFHHGHGAVVMGSHTAAYIQKLLAEDNVMDGTDIGLRMKTNPVNGGGARDIHFRNNAMKNMQAQFFIATTAYSDPNAAAAFPKAEKTGSFYNILVEDCTVFGTKKPAIEIVGQPDAMHHDITFKNVTIQDGQPWKITNAKSINFINVKQSGSKDSKASKAKSGSTAKKSAKAK</sequence>
<evidence type="ECO:0000259" key="7">
    <source>
        <dbReference type="PROSITE" id="PS50853"/>
    </source>
</evidence>
<evidence type="ECO:0000313" key="8">
    <source>
        <dbReference type="EMBL" id="MSV24732.1"/>
    </source>
</evidence>
<keyword evidence="9" id="KW-1185">Reference proteome</keyword>
<dbReference type="Gene3D" id="2.60.40.10">
    <property type="entry name" value="Immunoglobulins"/>
    <property type="match status" value="1"/>
</dbReference>
<feature type="chain" id="PRO_5039194007" evidence="6">
    <location>
        <begin position="27"/>
        <end position="589"/>
    </location>
</feature>
<dbReference type="PROSITE" id="PS50853">
    <property type="entry name" value="FN3"/>
    <property type="match status" value="1"/>
</dbReference>
<organism evidence="8 9">
    <name type="scientific">Selenomonas montiformis</name>
    <dbReference type="NCBI Taxonomy" id="2652285"/>
    <lineage>
        <taxon>Bacteria</taxon>
        <taxon>Bacillati</taxon>
        <taxon>Bacillota</taxon>
        <taxon>Negativicutes</taxon>
        <taxon>Selenomonadales</taxon>
        <taxon>Selenomonadaceae</taxon>
        <taxon>Selenomonas</taxon>
    </lineage>
</organism>
<dbReference type="PROSITE" id="PS00502">
    <property type="entry name" value="POLYGALACTURONASE"/>
    <property type="match status" value="1"/>
</dbReference>
<keyword evidence="3 4" id="KW-0326">Glycosidase</keyword>
<dbReference type="Pfam" id="PF00295">
    <property type="entry name" value="Glyco_hydro_28"/>
    <property type="match status" value="1"/>
</dbReference>
<comment type="similarity">
    <text evidence="1 4">Belongs to the glycosyl hydrolase 28 family.</text>
</comment>
<dbReference type="SUPFAM" id="SSF49265">
    <property type="entry name" value="Fibronectin type III"/>
    <property type="match status" value="1"/>
</dbReference>
<dbReference type="SUPFAM" id="SSF51126">
    <property type="entry name" value="Pectin lyase-like"/>
    <property type="match status" value="1"/>
</dbReference>
<accession>A0A6I2UZT7</accession>
<feature type="signal peptide" evidence="6">
    <location>
        <begin position="1"/>
        <end position="26"/>
    </location>
</feature>
<evidence type="ECO:0000256" key="4">
    <source>
        <dbReference type="RuleBase" id="RU361169"/>
    </source>
</evidence>
<proteinExistence type="inferred from homology"/>
<dbReference type="SMART" id="SM00060">
    <property type="entry name" value="FN3"/>
    <property type="match status" value="1"/>
</dbReference>
<evidence type="ECO:0000256" key="6">
    <source>
        <dbReference type="SAM" id="SignalP"/>
    </source>
</evidence>
<dbReference type="AlphaFoldDB" id="A0A6I2UZT7"/>
<dbReference type="PANTHER" id="PTHR31339:SF9">
    <property type="entry name" value="PLASMIN AND FIBRONECTIN-BINDING PROTEIN A"/>
    <property type="match status" value="1"/>
</dbReference>